<dbReference type="OrthoDB" id="5584028at2759"/>
<protein>
    <recommendedName>
        <fullName evidence="4">Tim17/Tim22/Tim23/Pmp24 family-domain-containing protein</fullName>
    </recommendedName>
</protein>
<reference evidence="3" key="1">
    <citation type="journal article" date="2018" name="Nat. Microbiol.">
        <title>Leveraging single-cell genomics to expand the fungal tree of life.</title>
        <authorList>
            <person name="Ahrendt S.R."/>
            <person name="Quandt C.A."/>
            <person name="Ciobanu D."/>
            <person name="Clum A."/>
            <person name="Salamov A."/>
            <person name="Andreopoulos B."/>
            <person name="Cheng J.F."/>
            <person name="Woyke T."/>
            <person name="Pelin A."/>
            <person name="Henrissat B."/>
            <person name="Reynolds N.K."/>
            <person name="Benny G.L."/>
            <person name="Smith M.E."/>
            <person name="James T.Y."/>
            <person name="Grigoriev I.V."/>
        </authorList>
    </citation>
    <scope>NUCLEOTIDE SEQUENCE [LARGE SCALE GENOMIC DNA]</scope>
    <source>
        <strain evidence="3">RSA 1356</strain>
    </source>
</reference>
<evidence type="ECO:0008006" key="4">
    <source>
        <dbReference type="Google" id="ProtNLM"/>
    </source>
</evidence>
<name>A0A4P9XHP4_9FUNG</name>
<evidence type="ECO:0000313" key="2">
    <source>
        <dbReference type="EMBL" id="RKP05224.1"/>
    </source>
</evidence>
<dbReference type="Pfam" id="PF02466">
    <property type="entry name" value="Tim17"/>
    <property type="match status" value="1"/>
</dbReference>
<dbReference type="PANTHER" id="PTHR37852:SF1">
    <property type="entry name" value="HIG1 DOMAIN-CONTAINING PROTEIN"/>
    <property type="match status" value="1"/>
</dbReference>
<dbReference type="STRING" id="78915.A0A4P9XHP4"/>
<accession>A0A4P9XHP4</accession>
<dbReference type="Proteomes" id="UP000271241">
    <property type="component" value="Unassembled WGS sequence"/>
</dbReference>
<gene>
    <name evidence="2" type="ORF">THASP1DRAFT_20052</name>
</gene>
<evidence type="ECO:0000256" key="1">
    <source>
        <dbReference type="SAM" id="Phobius"/>
    </source>
</evidence>
<proteinExistence type="predicted"/>
<sequence>MASTFVSSDAAADSDTLAASSLPGPLSRVGIEPGARVGLVTGMGAFWGFAFGAFLGGRQSGLQYLAENAHKLPRTKEGWYFYHKTKNYRVLLGATRQGMRYAGRTGAICLLYSGAEAWMDRMRGHTSPLHSIASGVTTASVYALLAGE</sequence>
<keyword evidence="1" id="KW-1133">Transmembrane helix</keyword>
<organism evidence="2 3">
    <name type="scientific">Thamnocephalis sphaerospora</name>
    <dbReference type="NCBI Taxonomy" id="78915"/>
    <lineage>
        <taxon>Eukaryota</taxon>
        <taxon>Fungi</taxon>
        <taxon>Fungi incertae sedis</taxon>
        <taxon>Zoopagomycota</taxon>
        <taxon>Zoopagomycotina</taxon>
        <taxon>Zoopagomycetes</taxon>
        <taxon>Zoopagales</taxon>
        <taxon>Sigmoideomycetaceae</taxon>
        <taxon>Thamnocephalis</taxon>
    </lineage>
</organism>
<keyword evidence="3" id="KW-1185">Reference proteome</keyword>
<dbReference type="AlphaFoldDB" id="A0A4P9XHP4"/>
<evidence type="ECO:0000313" key="3">
    <source>
        <dbReference type="Proteomes" id="UP000271241"/>
    </source>
</evidence>
<keyword evidence="1" id="KW-0812">Transmembrane</keyword>
<feature type="transmembrane region" description="Helical" evidence="1">
    <location>
        <begin position="35"/>
        <end position="55"/>
    </location>
</feature>
<dbReference type="PANTHER" id="PTHR37852">
    <property type="entry name" value="YALI0B21208P"/>
    <property type="match status" value="1"/>
</dbReference>
<keyword evidence="1" id="KW-0472">Membrane</keyword>
<dbReference type="EMBL" id="KZ993211">
    <property type="protein sequence ID" value="RKP05224.1"/>
    <property type="molecule type" value="Genomic_DNA"/>
</dbReference>